<organism evidence="2 3">
    <name type="scientific">Aequorivita marisscotiae</name>
    <dbReference type="NCBI Taxonomy" id="3040348"/>
    <lineage>
        <taxon>Bacteria</taxon>
        <taxon>Pseudomonadati</taxon>
        <taxon>Bacteroidota</taxon>
        <taxon>Flavobacteriia</taxon>
        <taxon>Flavobacteriales</taxon>
        <taxon>Flavobacteriaceae</taxon>
        <taxon>Aequorivita</taxon>
    </lineage>
</organism>
<reference evidence="2 3" key="1">
    <citation type="submission" date="2023-04" db="EMBL/GenBank/DDBJ databases">
        <title>Taxonomic identification of the Arctic strain Aequorivita sp. nov. and transcriptomic analysis in response to temperature stress.</title>
        <authorList>
            <person name="Liu W."/>
            <person name="Cong B."/>
            <person name="Lin J."/>
        </authorList>
    </citation>
    <scope>NUCLEOTIDE SEQUENCE [LARGE SCALE GENOMIC DNA]</scope>
    <source>
        <strain evidence="2 3">Ant34-E75</strain>
    </source>
</reference>
<keyword evidence="3" id="KW-1185">Reference proteome</keyword>
<dbReference type="EMBL" id="CP122379">
    <property type="protein sequence ID" value="WGF92711.1"/>
    <property type="molecule type" value="Genomic_DNA"/>
</dbReference>
<feature type="domain" description="Glycosyltransferase 2-like" evidence="1">
    <location>
        <begin position="5"/>
        <end position="140"/>
    </location>
</feature>
<keyword evidence="2" id="KW-0328">Glycosyltransferase</keyword>
<dbReference type="PANTHER" id="PTHR43179:SF7">
    <property type="entry name" value="RHAMNOSYLTRANSFERASE WBBL"/>
    <property type="match status" value="1"/>
</dbReference>
<dbReference type="InterPro" id="IPR029044">
    <property type="entry name" value="Nucleotide-diphossugar_trans"/>
</dbReference>
<dbReference type="Proteomes" id="UP001238523">
    <property type="component" value="Chromosome"/>
</dbReference>
<dbReference type="InterPro" id="IPR001173">
    <property type="entry name" value="Glyco_trans_2-like"/>
</dbReference>
<dbReference type="Pfam" id="PF00535">
    <property type="entry name" value="Glycos_transf_2"/>
    <property type="match status" value="1"/>
</dbReference>
<dbReference type="EC" id="2.4.-.-" evidence="2"/>
<gene>
    <name evidence="2" type="ORF">QCQ61_00640</name>
</gene>
<sequence>MDVAIIIVNYNSSKYTLECVNTVVEKTSEAISYQIIVVDNNSTAVEYKILKEGFPTKPNISLHRSNINTGFGGGNMFGAQFANADYLLFLNNDAMLLNDCLHILLNFMKANPKVGVSTAQNFDENNDFVPSFDHNKGLRRLLFGRSFLEKNNPELYPKRKKEYSEPVKVNWVNGAFLFFDSKAFAEVGGFDTNIFLYWEEMDICHRLKKLGYESWLVPEAQILHHQGVSTGTSQAMNRESYISYLYVLRKNYGFGKYLLIRTYLCVALLLKPKKWHLLPIILKSNNQTQSLKRKQKMSFLDEN</sequence>
<evidence type="ECO:0000313" key="3">
    <source>
        <dbReference type="Proteomes" id="UP001238523"/>
    </source>
</evidence>
<dbReference type="GO" id="GO:0016757">
    <property type="term" value="F:glycosyltransferase activity"/>
    <property type="evidence" value="ECO:0007669"/>
    <property type="project" value="UniProtKB-KW"/>
</dbReference>
<name>A0ABY8KU95_9FLAO</name>
<accession>A0ABY8KU95</accession>
<keyword evidence="2" id="KW-0808">Transferase</keyword>
<protein>
    <submittedName>
        <fullName evidence="2">Glycosyltransferase family 2 protein</fullName>
        <ecNumber evidence="2">2.4.-.-</ecNumber>
    </submittedName>
</protein>
<dbReference type="CDD" id="cd04186">
    <property type="entry name" value="GT_2_like_c"/>
    <property type="match status" value="1"/>
</dbReference>
<dbReference type="Gene3D" id="3.90.550.10">
    <property type="entry name" value="Spore Coat Polysaccharide Biosynthesis Protein SpsA, Chain A"/>
    <property type="match status" value="1"/>
</dbReference>
<dbReference type="PANTHER" id="PTHR43179">
    <property type="entry name" value="RHAMNOSYLTRANSFERASE WBBL"/>
    <property type="match status" value="1"/>
</dbReference>
<evidence type="ECO:0000313" key="2">
    <source>
        <dbReference type="EMBL" id="WGF92711.1"/>
    </source>
</evidence>
<dbReference type="SUPFAM" id="SSF53448">
    <property type="entry name" value="Nucleotide-diphospho-sugar transferases"/>
    <property type="match status" value="1"/>
</dbReference>
<evidence type="ECO:0000259" key="1">
    <source>
        <dbReference type="Pfam" id="PF00535"/>
    </source>
</evidence>
<dbReference type="RefSeq" id="WP_279448780.1">
    <property type="nucleotide sequence ID" value="NZ_CP122379.1"/>
</dbReference>
<proteinExistence type="predicted"/>